<protein>
    <submittedName>
        <fullName evidence="3">Vacuolar protein sorting-associated protein ist1</fullName>
    </submittedName>
</protein>
<evidence type="ECO:0000313" key="4">
    <source>
        <dbReference type="Proteomes" id="UP001172673"/>
    </source>
</evidence>
<dbReference type="EMBL" id="JAPDRK010000031">
    <property type="protein sequence ID" value="KAJ9601922.1"/>
    <property type="molecule type" value="Genomic_DNA"/>
</dbReference>
<feature type="compositionally biased region" description="Acidic residues" evidence="2">
    <location>
        <begin position="199"/>
        <end position="209"/>
    </location>
</feature>
<evidence type="ECO:0000256" key="1">
    <source>
        <dbReference type="ARBA" id="ARBA00005536"/>
    </source>
</evidence>
<name>A0AA38UDQ6_9EURO</name>
<dbReference type="InterPro" id="IPR005061">
    <property type="entry name" value="Ist1"/>
</dbReference>
<proteinExistence type="inferred from homology"/>
<comment type="similarity">
    <text evidence="1">Belongs to the IST1 family.</text>
</comment>
<dbReference type="PANTHER" id="PTHR12161:SF5">
    <property type="entry name" value="IST1 HOMOLOG"/>
    <property type="match status" value="1"/>
</dbReference>
<evidence type="ECO:0000256" key="2">
    <source>
        <dbReference type="SAM" id="MobiDB-lite"/>
    </source>
</evidence>
<comment type="caution">
    <text evidence="3">The sequence shown here is derived from an EMBL/GenBank/DDBJ whole genome shotgun (WGS) entry which is preliminary data.</text>
</comment>
<dbReference type="PANTHER" id="PTHR12161">
    <property type="entry name" value="IST1 FAMILY MEMBER"/>
    <property type="match status" value="1"/>
</dbReference>
<dbReference type="FunFam" id="1.20.1260.60:FF:000002">
    <property type="entry name" value="Vacuolar protein sorting-associated protein IST1"/>
    <property type="match status" value="1"/>
</dbReference>
<organism evidence="3 4">
    <name type="scientific">Cladophialophora chaetospira</name>
    <dbReference type="NCBI Taxonomy" id="386627"/>
    <lineage>
        <taxon>Eukaryota</taxon>
        <taxon>Fungi</taxon>
        <taxon>Dikarya</taxon>
        <taxon>Ascomycota</taxon>
        <taxon>Pezizomycotina</taxon>
        <taxon>Eurotiomycetes</taxon>
        <taxon>Chaetothyriomycetidae</taxon>
        <taxon>Chaetothyriales</taxon>
        <taxon>Herpotrichiellaceae</taxon>
        <taxon>Cladophialophora</taxon>
    </lineage>
</organism>
<keyword evidence="4" id="KW-1185">Reference proteome</keyword>
<feature type="compositionally biased region" description="Low complexity" evidence="2">
    <location>
        <begin position="288"/>
        <end position="303"/>
    </location>
</feature>
<gene>
    <name evidence="3" type="primary">IST1</name>
    <name evidence="3" type="ORF">H2200_013592</name>
</gene>
<accession>A0AA38UDQ6</accession>
<dbReference type="Proteomes" id="UP001172673">
    <property type="component" value="Unassembled WGS sequence"/>
</dbReference>
<sequence length="329" mass="34780">MPAASPQTVKLKSTLRLLIPRLRNAQKKDTALSVGARREMAELLAQSREASARIRVENIIHTDITVELMEILELYTELLLARAGLLDMRDKNIKEGTAQAGDDTGLEEAAASIIYAAPRLPRDVRELGIVRNMLIERFGKEFAVRANENQDNCVPDRVVAKLKVDPPSAKLVQAYLEEIARTYSVDWPPHRESEQVEALGEEVDGEDDGGVGGGTKEAPILADSAAPSTPSRPTKIDIGGLQNATPPTSLEPGGAKSPVSVAPPGARSDNLSPKVKLPGGGEVGKNNSAAKSSAPTGAAKGKGPASGGVVPGKVPTVDDLAKRFSALKR</sequence>
<dbReference type="AlphaFoldDB" id="A0AA38UDQ6"/>
<feature type="region of interest" description="Disordered" evidence="2">
    <location>
        <begin position="192"/>
        <end position="315"/>
    </location>
</feature>
<dbReference type="Pfam" id="PF03398">
    <property type="entry name" value="Ist1"/>
    <property type="match status" value="1"/>
</dbReference>
<dbReference type="GO" id="GO:0015031">
    <property type="term" value="P:protein transport"/>
    <property type="evidence" value="ECO:0007669"/>
    <property type="project" value="InterPro"/>
</dbReference>
<reference evidence="3" key="1">
    <citation type="submission" date="2022-10" db="EMBL/GenBank/DDBJ databases">
        <title>Culturing micro-colonial fungi from biological soil crusts in the Mojave desert and describing Neophaeococcomyces mojavensis, and introducing the new genera and species Taxawa tesnikishii.</title>
        <authorList>
            <person name="Kurbessoian T."/>
            <person name="Stajich J.E."/>
        </authorList>
    </citation>
    <scope>NUCLEOTIDE SEQUENCE</scope>
    <source>
        <strain evidence="3">TK_41</strain>
    </source>
</reference>
<dbReference type="InterPro" id="IPR042277">
    <property type="entry name" value="IST1-like"/>
</dbReference>
<dbReference type="Gene3D" id="1.20.1260.60">
    <property type="entry name" value="Vacuolar protein sorting-associated protein Ist1"/>
    <property type="match status" value="1"/>
</dbReference>
<evidence type="ECO:0000313" key="3">
    <source>
        <dbReference type="EMBL" id="KAJ9601922.1"/>
    </source>
</evidence>